<dbReference type="GO" id="GO:0015288">
    <property type="term" value="F:porin activity"/>
    <property type="evidence" value="ECO:0007669"/>
    <property type="project" value="UniProtKB-KW"/>
</dbReference>
<evidence type="ECO:0000313" key="12">
    <source>
        <dbReference type="EMBL" id="SNU32690.1"/>
    </source>
</evidence>
<feature type="chain" id="PRO_5012131290" description="Porin" evidence="11">
    <location>
        <begin position="23"/>
        <end position="232"/>
    </location>
</feature>
<proteinExistence type="predicted"/>
<dbReference type="PANTHER" id="PTHR38105:SF2">
    <property type="entry name" value="N-ACETYLNEURAMINIC ACID OUTER MEMBRANE CHANNEL PROTEIN NANC-RELATED"/>
    <property type="match status" value="1"/>
</dbReference>
<dbReference type="EMBL" id="FZTC01000006">
    <property type="protein sequence ID" value="SNU32690.1"/>
    <property type="molecule type" value="Genomic_DNA"/>
</dbReference>
<comment type="subcellular location">
    <subcellularLocation>
        <location evidence="1">Cell outer membrane</location>
    </subcellularLocation>
</comment>
<keyword evidence="3" id="KW-1134">Transmembrane beta strand</keyword>
<evidence type="ECO:0000256" key="5">
    <source>
        <dbReference type="ARBA" id="ARBA00022692"/>
    </source>
</evidence>
<keyword evidence="10" id="KW-0998">Cell outer membrane</keyword>
<protein>
    <recommendedName>
        <fullName evidence="14">Porin</fullName>
    </recommendedName>
</protein>
<dbReference type="GO" id="GO:0006811">
    <property type="term" value="P:monoatomic ion transport"/>
    <property type="evidence" value="ECO:0007669"/>
    <property type="project" value="UniProtKB-KW"/>
</dbReference>
<evidence type="ECO:0000256" key="6">
    <source>
        <dbReference type="ARBA" id="ARBA00022729"/>
    </source>
</evidence>
<evidence type="ECO:0000256" key="7">
    <source>
        <dbReference type="ARBA" id="ARBA00023065"/>
    </source>
</evidence>
<accession>A0A285AVI8</accession>
<evidence type="ECO:0000256" key="9">
    <source>
        <dbReference type="ARBA" id="ARBA00023136"/>
    </source>
</evidence>
<organism evidence="12 13">
    <name type="scientific">Klebsiella grimontii</name>
    <dbReference type="NCBI Taxonomy" id="2058152"/>
    <lineage>
        <taxon>Bacteria</taxon>
        <taxon>Pseudomonadati</taxon>
        <taxon>Pseudomonadota</taxon>
        <taxon>Gammaproteobacteria</taxon>
        <taxon>Enterobacterales</taxon>
        <taxon>Enterobacteriaceae</taxon>
        <taxon>Klebsiella/Raoultella group</taxon>
        <taxon>Klebsiella</taxon>
    </lineage>
</organism>
<evidence type="ECO:0000256" key="10">
    <source>
        <dbReference type="ARBA" id="ARBA00023237"/>
    </source>
</evidence>
<dbReference type="GO" id="GO:0015772">
    <property type="term" value="P:oligosaccharide transport"/>
    <property type="evidence" value="ECO:0007669"/>
    <property type="project" value="TreeGrafter"/>
</dbReference>
<evidence type="ECO:0000313" key="13">
    <source>
        <dbReference type="Proteomes" id="UP000220639"/>
    </source>
</evidence>
<evidence type="ECO:0000256" key="4">
    <source>
        <dbReference type="ARBA" id="ARBA00022597"/>
    </source>
</evidence>
<keyword evidence="9" id="KW-0472">Membrane</keyword>
<keyword evidence="5" id="KW-0812">Transmembrane</keyword>
<dbReference type="RefSeq" id="WP_098140185.1">
    <property type="nucleotide sequence ID" value="NZ_CABGUY010000021.1"/>
</dbReference>
<feature type="signal peptide" evidence="11">
    <location>
        <begin position="1"/>
        <end position="22"/>
    </location>
</feature>
<keyword evidence="8" id="KW-0626">Porin</keyword>
<dbReference type="Gene3D" id="2.40.160.40">
    <property type="entry name" value="monomeric porin ompg"/>
    <property type="match status" value="1"/>
</dbReference>
<dbReference type="AlphaFoldDB" id="A0A285AVI8"/>
<dbReference type="PANTHER" id="PTHR38105">
    <property type="entry name" value="OUTER MEMBRANE PROTEIN-RELATED-RELATED"/>
    <property type="match status" value="1"/>
</dbReference>
<name>A0A285AVI8_9ENTR</name>
<keyword evidence="4" id="KW-0762">Sugar transport</keyword>
<evidence type="ECO:0000256" key="11">
    <source>
        <dbReference type="SAM" id="SignalP"/>
    </source>
</evidence>
<evidence type="ECO:0000256" key="8">
    <source>
        <dbReference type="ARBA" id="ARBA00023114"/>
    </source>
</evidence>
<keyword evidence="2" id="KW-0813">Transport</keyword>
<evidence type="ECO:0000256" key="3">
    <source>
        <dbReference type="ARBA" id="ARBA00022452"/>
    </source>
</evidence>
<keyword evidence="7" id="KW-0406">Ion transport</keyword>
<dbReference type="GO" id="GO:0009279">
    <property type="term" value="C:cell outer membrane"/>
    <property type="evidence" value="ECO:0007669"/>
    <property type="project" value="UniProtKB-SubCell"/>
</dbReference>
<dbReference type="GO" id="GO:0046930">
    <property type="term" value="C:pore complex"/>
    <property type="evidence" value="ECO:0007669"/>
    <property type="project" value="UniProtKB-KW"/>
</dbReference>
<keyword evidence="6 11" id="KW-0732">Signal</keyword>
<gene>
    <name evidence="12" type="ORF">KOSB73_140007</name>
</gene>
<dbReference type="SUPFAM" id="SSF56935">
    <property type="entry name" value="Porins"/>
    <property type="match status" value="1"/>
</dbReference>
<evidence type="ECO:0000256" key="1">
    <source>
        <dbReference type="ARBA" id="ARBA00004442"/>
    </source>
</evidence>
<dbReference type="InterPro" id="IPR053713">
    <property type="entry name" value="Bact_OM_Channel_sf"/>
</dbReference>
<dbReference type="Pfam" id="PF06178">
    <property type="entry name" value="KdgM"/>
    <property type="match status" value="1"/>
</dbReference>
<evidence type="ECO:0000256" key="2">
    <source>
        <dbReference type="ARBA" id="ARBA00022448"/>
    </source>
</evidence>
<dbReference type="Proteomes" id="UP000220639">
    <property type="component" value="Unassembled WGS sequence"/>
</dbReference>
<reference evidence="13" key="1">
    <citation type="submission" date="2017-08" db="EMBL/GenBank/DDBJ databases">
        <authorList>
            <person name="Brisse S."/>
        </authorList>
    </citation>
    <scope>NUCLEOTIDE SEQUENCE [LARGE SCALE GENOMIC DNA]</scope>
    <source>
        <strain evidence="13">06D021</strain>
    </source>
</reference>
<sequence length="232" mass="27240">MKTLRTLLIGIPLSCFTLNTFAAATWVDNRYAHTTASEKNQYKIGLGHIFDNGAGVLASAMYDLGQDFNQMKSSFQEFEGWYPIPLNEKWTLTPGGLTDIDNKGTKLAPYISLDYKISKTLSFSSRYRYNHMTHKDRDYNGYMDYNDSHQFDLYLNYQATEKLWLQLNPEFFVNTNDFNASNGQKTHWEPSIVARYRVDKHWLPYAEVAWLDQDQNHDDQVRFRLGIRYYFD</sequence>
<dbReference type="InterPro" id="IPR009331">
    <property type="entry name" value="Oligogalacturonate-sp_porin"/>
</dbReference>
<evidence type="ECO:0008006" key="14">
    <source>
        <dbReference type="Google" id="ProtNLM"/>
    </source>
</evidence>